<keyword evidence="2" id="KW-1185">Reference proteome</keyword>
<dbReference type="EMBL" id="FOLL01000004">
    <property type="protein sequence ID" value="SFC08226.1"/>
    <property type="molecule type" value="Genomic_DNA"/>
</dbReference>
<protein>
    <submittedName>
        <fullName evidence="1">Uncharacterized protein</fullName>
    </submittedName>
</protein>
<dbReference type="Proteomes" id="UP000199577">
    <property type="component" value="Unassembled WGS sequence"/>
</dbReference>
<name>A0A1I1GA02_9SPHI</name>
<gene>
    <name evidence="1" type="ORF">SAMN05421747_10452</name>
</gene>
<dbReference type="OrthoDB" id="794403at2"/>
<proteinExistence type="predicted"/>
<reference evidence="2" key="1">
    <citation type="submission" date="2016-10" db="EMBL/GenBank/DDBJ databases">
        <authorList>
            <person name="Varghese N."/>
            <person name="Submissions S."/>
        </authorList>
    </citation>
    <scope>NUCLEOTIDE SEQUENCE [LARGE SCALE GENOMIC DNA]</scope>
    <source>
        <strain evidence="2">DSM 22900</strain>
    </source>
</reference>
<evidence type="ECO:0000313" key="1">
    <source>
        <dbReference type="EMBL" id="SFC08226.1"/>
    </source>
</evidence>
<dbReference type="AlphaFoldDB" id="A0A1I1GA02"/>
<dbReference type="RefSeq" id="WP_090972358.1">
    <property type="nucleotide sequence ID" value="NZ_FOLL01000004.1"/>
</dbReference>
<accession>A0A1I1GA02</accession>
<dbReference type="STRING" id="623281.SAMN05421747_10452"/>
<evidence type="ECO:0000313" key="2">
    <source>
        <dbReference type="Proteomes" id="UP000199577"/>
    </source>
</evidence>
<organism evidence="1 2">
    <name type="scientific">Parapedobacter composti</name>
    <dbReference type="NCBI Taxonomy" id="623281"/>
    <lineage>
        <taxon>Bacteria</taxon>
        <taxon>Pseudomonadati</taxon>
        <taxon>Bacteroidota</taxon>
        <taxon>Sphingobacteriia</taxon>
        <taxon>Sphingobacteriales</taxon>
        <taxon>Sphingobacteriaceae</taxon>
        <taxon>Parapedobacter</taxon>
    </lineage>
</organism>
<sequence>MEALEHAGFKRLLILCLLLGYGCRPTGTSGDAGTAATRPANDDTVSASTGISPLADTVCYQHIHGRDTITLRLHVQADSVSGTLRFNNYQIDDSHGTVAGRFRSDTLVVLYDFHAEGMHSTQEEIFFREGRRLVRSTGQVFNPAACN</sequence>